<feature type="region of interest" description="Disordered" evidence="1">
    <location>
        <begin position="1"/>
        <end position="31"/>
    </location>
</feature>
<name>A0A915JJN2_ROMCU</name>
<keyword evidence="2" id="KW-1185">Reference proteome</keyword>
<dbReference type="WBParaSite" id="nRc.2.0.1.t26384-RA">
    <property type="protein sequence ID" value="nRc.2.0.1.t26384-RA"/>
    <property type="gene ID" value="nRc.2.0.1.g26384"/>
</dbReference>
<evidence type="ECO:0000313" key="3">
    <source>
        <dbReference type="WBParaSite" id="nRc.2.0.1.t26384-RA"/>
    </source>
</evidence>
<accession>A0A915JJN2</accession>
<evidence type="ECO:0000256" key="1">
    <source>
        <dbReference type="SAM" id="MobiDB-lite"/>
    </source>
</evidence>
<feature type="compositionally biased region" description="Polar residues" evidence="1">
    <location>
        <begin position="86"/>
        <end position="98"/>
    </location>
</feature>
<dbReference type="Proteomes" id="UP000887565">
    <property type="component" value="Unplaced"/>
</dbReference>
<evidence type="ECO:0000313" key="2">
    <source>
        <dbReference type="Proteomes" id="UP000887565"/>
    </source>
</evidence>
<organism evidence="2 3">
    <name type="scientific">Romanomermis culicivorax</name>
    <name type="common">Nematode worm</name>
    <dbReference type="NCBI Taxonomy" id="13658"/>
    <lineage>
        <taxon>Eukaryota</taxon>
        <taxon>Metazoa</taxon>
        <taxon>Ecdysozoa</taxon>
        <taxon>Nematoda</taxon>
        <taxon>Enoplea</taxon>
        <taxon>Dorylaimia</taxon>
        <taxon>Mermithida</taxon>
        <taxon>Mermithoidea</taxon>
        <taxon>Mermithidae</taxon>
        <taxon>Romanomermis</taxon>
    </lineage>
</organism>
<sequence length="131" mass="14625">MQQLISTTTTAAAARNLPTPRPPPLTSPFHSEETRDIYIPNETLHETELALAFGRPPAHVKPKAPSTDTLYNNEFPRNAHGEEETSCSAPQRCPQSAANPFGFSDYPPDDYYDHPQPRHELLLTSHCEEDS</sequence>
<reference evidence="3" key="1">
    <citation type="submission" date="2022-11" db="UniProtKB">
        <authorList>
            <consortium name="WormBaseParasite"/>
        </authorList>
    </citation>
    <scope>IDENTIFICATION</scope>
</reference>
<feature type="compositionally biased region" description="Low complexity" evidence="1">
    <location>
        <begin position="1"/>
        <end position="18"/>
    </location>
</feature>
<proteinExistence type="predicted"/>
<protein>
    <submittedName>
        <fullName evidence="3">Uncharacterized protein</fullName>
    </submittedName>
</protein>
<dbReference type="AlphaFoldDB" id="A0A915JJN2"/>
<feature type="region of interest" description="Disordered" evidence="1">
    <location>
        <begin position="56"/>
        <end position="117"/>
    </location>
</feature>